<keyword evidence="4" id="KW-1185">Reference proteome</keyword>
<dbReference type="EMBL" id="KB097558">
    <property type="protein sequence ID" value="ESN94927.1"/>
    <property type="molecule type" value="Genomic_DNA"/>
</dbReference>
<evidence type="ECO:0000313" key="3">
    <source>
        <dbReference type="EnsemblMetazoa" id="HelroP180034"/>
    </source>
</evidence>
<protein>
    <submittedName>
        <fullName evidence="2 3">Uncharacterized protein</fullName>
    </submittedName>
</protein>
<evidence type="ECO:0000313" key="4">
    <source>
        <dbReference type="Proteomes" id="UP000015101"/>
    </source>
</evidence>
<name>T1FFD5_HELRO</name>
<dbReference type="GeneID" id="20207534"/>
<feature type="compositionally biased region" description="Low complexity" evidence="1">
    <location>
        <begin position="166"/>
        <end position="175"/>
    </location>
</feature>
<evidence type="ECO:0000256" key="1">
    <source>
        <dbReference type="SAM" id="MobiDB-lite"/>
    </source>
</evidence>
<dbReference type="KEGG" id="hro:HELRODRAFT_180034"/>
<feature type="region of interest" description="Disordered" evidence="1">
    <location>
        <begin position="288"/>
        <end position="353"/>
    </location>
</feature>
<feature type="compositionally biased region" description="Polar residues" evidence="1">
    <location>
        <begin position="288"/>
        <end position="298"/>
    </location>
</feature>
<sequence length="512" mass="58216">MAMLTNRKSNVHSALSLCDVMAKHPRHPSLLHIKKHNVQERRKIFENNSSDASQNALSPTIKNYSTNQSQVDDIKQSISANRANDNKERIPFFIKEKMANDRKHFFDIQENLDDDTVDNTYQESRSDFSKNKEEEELSNKYNYCTNFSTNPTFINENNDLTRKQTKTSTSSTTTTAPRKALFFDHDSSDEIFSYKSWLDKKESAERLKKLNKDVTNTDNSEIDSPEKSHYSLLNKNRSSTSNDNQKKVDETATSFLTKINSISKIYDCEQRSNIADDASTNIKPFLKASQSRVSQSGTNQSCNNQSSPSQQSTNLSKTSKETSPTINTSPDDLRHTKYLRSGSIPDHLPPKPPRLLQNLTSNNLKVSMINNTYYNEGGDVNNNNRSKKSLNSSPIYEFLTNTHSAMLPSYKTADEKSPACQTSKSFTFPKEGSPTSETLASLSYCKSDEEEAEDMLNDRSVYMRGFSIEERFYVKSKVSDAYAILRMEHQGNDPYFNSPMDNNSRSFQENSS</sequence>
<feature type="compositionally biased region" description="Polar residues" evidence="1">
    <location>
        <begin position="499"/>
        <end position="512"/>
    </location>
</feature>
<dbReference type="EMBL" id="AMQM01007074">
    <property type="status" value="NOT_ANNOTATED_CDS"/>
    <property type="molecule type" value="Genomic_DNA"/>
</dbReference>
<dbReference type="Proteomes" id="UP000015101">
    <property type="component" value="Unassembled WGS sequence"/>
</dbReference>
<accession>T1FFD5</accession>
<reference evidence="4" key="1">
    <citation type="submission" date="2012-12" db="EMBL/GenBank/DDBJ databases">
        <authorList>
            <person name="Hellsten U."/>
            <person name="Grimwood J."/>
            <person name="Chapman J.A."/>
            <person name="Shapiro H."/>
            <person name="Aerts A."/>
            <person name="Otillar R.P."/>
            <person name="Terry A.Y."/>
            <person name="Boore J.L."/>
            <person name="Simakov O."/>
            <person name="Marletaz F."/>
            <person name="Cho S.-J."/>
            <person name="Edsinger-Gonzales E."/>
            <person name="Havlak P."/>
            <person name="Kuo D.-H."/>
            <person name="Larsson T."/>
            <person name="Lv J."/>
            <person name="Arendt D."/>
            <person name="Savage R."/>
            <person name="Osoegawa K."/>
            <person name="de Jong P."/>
            <person name="Lindberg D.R."/>
            <person name="Seaver E.C."/>
            <person name="Weisblat D.A."/>
            <person name="Putnam N.H."/>
            <person name="Grigoriev I.V."/>
            <person name="Rokhsar D.S."/>
        </authorList>
    </citation>
    <scope>NUCLEOTIDE SEQUENCE</scope>
</reference>
<feature type="compositionally biased region" description="Low complexity" evidence="1">
    <location>
        <begin position="299"/>
        <end position="316"/>
    </location>
</feature>
<gene>
    <name evidence="3" type="primary">20207534</name>
    <name evidence="2" type="ORF">HELRODRAFT_180034</name>
</gene>
<feature type="region of interest" description="Disordered" evidence="1">
    <location>
        <begin position="492"/>
        <end position="512"/>
    </location>
</feature>
<feature type="compositionally biased region" description="Polar residues" evidence="1">
    <location>
        <begin position="321"/>
        <end position="330"/>
    </location>
</feature>
<reference evidence="2 4" key="2">
    <citation type="journal article" date="2013" name="Nature">
        <title>Insights into bilaterian evolution from three spiralian genomes.</title>
        <authorList>
            <person name="Simakov O."/>
            <person name="Marletaz F."/>
            <person name="Cho S.J."/>
            <person name="Edsinger-Gonzales E."/>
            <person name="Havlak P."/>
            <person name="Hellsten U."/>
            <person name="Kuo D.H."/>
            <person name="Larsson T."/>
            <person name="Lv J."/>
            <person name="Arendt D."/>
            <person name="Savage R."/>
            <person name="Osoegawa K."/>
            <person name="de Jong P."/>
            <person name="Grimwood J."/>
            <person name="Chapman J.A."/>
            <person name="Shapiro H."/>
            <person name="Aerts A."/>
            <person name="Otillar R.P."/>
            <person name="Terry A.Y."/>
            <person name="Boore J.L."/>
            <person name="Grigoriev I.V."/>
            <person name="Lindberg D.R."/>
            <person name="Seaver E.C."/>
            <person name="Weisblat D.A."/>
            <person name="Putnam N.H."/>
            <person name="Rokhsar D.S."/>
        </authorList>
    </citation>
    <scope>NUCLEOTIDE SEQUENCE</scope>
</reference>
<dbReference type="HOGENOM" id="CLU_532398_0_0_1"/>
<evidence type="ECO:0000313" key="2">
    <source>
        <dbReference type="EMBL" id="ESN94927.1"/>
    </source>
</evidence>
<organism evidence="3 4">
    <name type="scientific">Helobdella robusta</name>
    <name type="common">Californian leech</name>
    <dbReference type="NCBI Taxonomy" id="6412"/>
    <lineage>
        <taxon>Eukaryota</taxon>
        <taxon>Metazoa</taxon>
        <taxon>Spiralia</taxon>
        <taxon>Lophotrochozoa</taxon>
        <taxon>Annelida</taxon>
        <taxon>Clitellata</taxon>
        <taxon>Hirudinea</taxon>
        <taxon>Rhynchobdellida</taxon>
        <taxon>Glossiphoniidae</taxon>
        <taxon>Helobdella</taxon>
    </lineage>
</organism>
<dbReference type="RefSeq" id="XP_009027047.1">
    <property type="nucleotide sequence ID" value="XM_009028799.1"/>
</dbReference>
<dbReference type="InParanoid" id="T1FFD5"/>
<reference evidence="3" key="3">
    <citation type="submission" date="2015-06" db="UniProtKB">
        <authorList>
            <consortium name="EnsemblMetazoa"/>
        </authorList>
    </citation>
    <scope>IDENTIFICATION</scope>
</reference>
<dbReference type="CTD" id="20207534"/>
<feature type="region of interest" description="Disordered" evidence="1">
    <location>
        <begin position="155"/>
        <end position="175"/>
    </location>
</feature>
<proteinExistence type="predicted"/>
<feature type="compositionally biased region" description="Polar residues" evidence="1">
    <location>
        <begin position="231"/>
        <end position="243"/>
    </location>
</feature>
<dbReference type="AlphaFoldDB" id="T1FFD5"/>
<feature type="region of interest" description="Disordered" evidence="1">
    <location>
        <begin position="213"/>
        <end position="248"/>
    </location>
</feature>
<dbReference type="EMBL" id="AMQM01007073">
    <property type="status" value="NOT_ANNOTATED_CDS"/>
    <property type="molecule type" value="Genomic_DNA"/>
</dbReference>
<dbReference type="EnsemblMetazoa" id="HelroT180034">
    <property type="protein sequence ID" value="HelroP180034"/>
    <property type="gene ID" value="HelroG180034"/>
</dbReference>